<evidence type="ECO:0000313" key="5">
    <source>
        <dbReference type="Ensembl" id="ENSFTIP00000008014.1"/>
    </source>
</evidence>
<name>A0A8C4U567_FALTI</name>
<dbReference type="PANTHER" id="PTHR13318:SF254">
    <property type="entry name" value="PROTEIN AMN1 HOMOLOG"/>
    <property type="match status" value="1"/>
</dbReference>
<dbReference type="Pfam" id="PF25372">
    <property type="entry name" value="DUF7885"/>
    <property type="match status" value="1"/>
</dbReference>
<evidence type="ECO:0000256" key="1">
    <source>
        <dbReference type="ARBA" id="ARBA00038257"/>
    </source>
</evidence>
<reference evidence="5" key="2">
    <citation type="submission" date="2025-09" db="UniProtKB">
        <authorList>
            <consortium name="Ensembl"/>
        </authorList>
    </citation>
    <scope>IDENTIFICATION</scope>
</reference>
<dbReference type="InterPro" id="IPR006553">
    <property type="entry name" value="Leu-rich_rpt_Cys-con_subtyp"/>
</dbReference>
<keyword evidence="6" id="KW-1185">Reference proteome</keyword>
<organism evidence="5 6">
    <name type="scientific">Falco tinnunculus</name>
    <name type="common">Common kestrel</name>
    <dbReference type="NCBI Taxonomy" id="100819"/>
    <lineage>
        <taxon>Eukaryota</taxon>
        <taxon>Metazoa</taxon>
        <taxon>Chordata</taxon>
        <taxon>Craniata</taxon>
        <taxon>Vertebrata</taxon>
        <taxon>Euteleostomi</taxon>
        <taxon>Archelosauria</taxon>
        <taxon>Archosauria</taxon>
        <taxon>Dinosauria</taxon>
        <taxon>Saurischia</taxon>
        <taxon>Theropoda</taxon>
        <taxon>Coelurosauria</taxon>
        <taxon>Aves</taxon>
        <taxon>Neognathae</taxon>
        <taxon>Neoaves</taxon>
        <taxon>Telluraves</taxon>
        <taxon>Australaves</taxon>
        <taxon>Falconiformes</taxon>
        <taxon>Falconidae</taxon>
        <taxon>Falco</taxon>
    </lineage>
</organism>
<feature type="domain" description="F-box/LRR-repeat protein 15-like leucin rich repeat" evidence="4">
    <location>
        <begin position="218"/>
        <end position="383"/>
    </location>
</feature>
<comment type="similarity">
    <text evidence="1">Belongs to the AMN1 family.</text>
</comment>
<evidence type="ECO:0000313" key="6">
    <source>
        <dbReference type="Proteomes" id="UP000694562"/>
    </source>
</evidence>
<evidence type="ECO:0000256" key="2">
    <source>
        <dbReference type="ARBA" id="ARBA00038581"/>
    </source>
</evidence>
<proteinExistence type="inferred from homology"/>
<dbReference type="PANTHER" id="PTHR13318">
    <property type="entry name" value="PARTNER OF PAIRED, ISOFORM B-RELATED"/>
    <property type="match status" value="1"/>
</dbReference>
<dbReference type="InterPro" id="IPR032675">
    <property type="entry name" value="LRR_dom_sf"/>
</dbReference>
<dbReference type="GO" id="GO:0019005">
    <property type="term" value="C:SCF ubiquitin ligase complex"/>
    <property type="evidence" value="ECO:0007669"/>
    <property type="project" value="TreeGrafter"/>
</dbReference>
<dbReference type="FunFam" id="3.80.10.10:FF:000178">
    <property type="entry name" value="protein AMN1 homolog isoform X1"/>
    <property type="match status" value="1"/>
</dbReference>
<accession>A0A8C4U567</accession>
<dbReference type="GO" id="GO:0031146">
    <property type="term" value="P:SCF-dependent proteasomal ubiquitin-dependent protein catabolic process"/>
    <property type="evidence" value="ECO:0007669"/>
    <property type="project" value="TreeGrafter"/>
</dbReference>
<sequence length="409" mass="44299">MHACGGVIPRASARNKHTYFITFELWSLILYITSAFPGSSVRRPGLGRDSVLNTKQWKRGETTPLCEAWGAPRHFCSLHEAPLPLAATSPQAVPGRAGAGLHLPSCPPAAGSRRHFGTVPRSRSVCLAPRCSALAAAMSRLSGGWDGAGEEVQLLLDLCLQCLTRNLSRYAADIKSMPPNIKDKLIKLMSRQGQITDSNIGEVLHPAVESLDLRDCDISDNALLQLYKCKQLKRINLNSCKENRLGITSEGVIALALSCPYLREASFKRCCDITDSGVLALALNCKFLQIVNLGSCSGIMDASLQALGENCKFLHSVDFSSTQVTDDGVVALVSGTCSKNLKEIHMERCVNLTDVAVEAVLTCCPKIHIFLFHGCPLITGRSNHVGSKKSNYYVIVSSCSLEKNTTLLK</sequence>
<dbReference type="Proteomes" id="UP000694562">
    <property type="component" value="Unplaced"/>
</dbReference>
<dbReference type="Ensembl" id="ENSFTIT00000008366.1">
    <property type="protein sequence ID" value="ENSFTIP00000008014.1"/>
    <property type="gene ID" value="ENSFTIG00000005430.1"/>
</dbReference>
<protein>
    <recommendedName>
        <fullName evidence="3">Protein AMN1 homolog</fullName>
    </recommendedName>
</protein>
<evidence type="ECO:0000256" key="3">
    <source>
        <dbReference type="ARBA" id="ARBA00039628"/>
    </source>
</evidence>
<dbReference type="OrthoDB" id="10257471at2759"/>
<reference evidence="5" key="1">
    <citation type="submission" date="2025-08" db="UniProtKB">
        <authorList>
            <consortium name="Ensembl"/>
        </authorList>
    </citation>
    <scope>IDENTIFICATION</scope>
</reference>
<dbReference type="Gene3D" id="3.80.10.10">
    <property type="entry name" value="Ribonuclease Inhibitor"/>
    <property type="match status" value="1"/>
</dbReference>
<evidence type="ECO:0000259" key="4">
    <source>
        <dbReference type="Pfam" id="PF25372"/>
    </source>
</evidence>
<dbReference type="SMART" id="SM00367">
    <property type="entry name" value="LRR_CC"/>
    <property type="match status" value="5"/>
</dbReference>
<dbReference type="CDD" id="cd09293">
    <property type="entry name" value="AMN1"/>
    <property type="match status" value="1"/>
</dbReference>
<dbReference type="InterPro" id="IPR057207">
    <property type="entry name" value="FBXL15_LRR"/>
</dbReference>
<comment type="subunit">
    <text evidence="2">Interacts with TASOR.</text>
</comment>
<dbReference type="SUPFAM" id="SSF52047">
    <property type="entry name" value="RNI-like"/>
    <property type="match status" value="1"/>
</dbReference>
<dbReference type="AlphaFoldDB" id="A0A8C4U567"/>